<keyword evidence="1" id="KW-0812">Transmembrane</keyword>
<reference evidence="2" key="1">
    <citation type="submission" date="2022-08" db="EMBL/GenBank/DDBJ databases">
        <authorList>
            <person name="Kallberg Y."/>
            <person name="Tangrot J."/>
            <person name="Rosling A."/>
        </authorList>
    </citation>
    <scope>NUCLEOTIDE SEQUENCE</scope>
    <source>
        <strain evidence="2">Wild A</strain>
    </source>
</reference>
<evidence type="ECO:0000313" key="2">
    <source>
        <dbReference type="EMBL" id="CAI2179261.1"/>
    </source>
</evidence>
<keyword evidence="1" id="KW-1133">Transmembrane helix</keyword>
<protein>
    <submittedName>
        <fullName evidence="2">14403_t:CDS:1</fullName>
    </submittedName>
</protein>
<feature type="transmembrane region" description="Helical" evidence="1">
    <location>
        <begin position="182"/>
        <end position="202"/>
    </location>
</feature>
<keyword evidence="3" id="KW-1185">Reference proteome</keyword>
<evidence type="ECO:0000313" key="3">
    <source>
        <dbReference type="Proteomes" id="UP001153678"/>
    </source>
</evidence>
<name>A0A9W4SRT6_9GLOM</name>
<dbReference type="AlphaFoldDB" id="A0A9W4SRT6"/>
<keyword evidence="1" id="KW-0472">Membrane</keyword>
<organism evidence="2 3">
    <name type="scientific">Funneliformis geosporum</name>
    <dbReference type="NCBI Taxonomy" id="1117311"/>
    <lineage>
        <taxon>Eukaryota</taxon>
        <taxon>Fungi</taxon>
        <taxon>Fungi incertae sedis</taxon>
        <taxon>Mucoromycota</taxon>
        <taxon>Glomeromycotina</taxon>
        <taxon>Glomeromycetes</taxon>
        <taxon>Glomerales</taxon>
        <taxon>Glomeraceae</taxon>
        <taxon>Funneliformis</taxon>
    </lineage>
</organism>
<proteinExistence type="predicted"/>
<dbReference type="EMBL" id="CAMKVN010002033">
    <property type="protein sequence ID" value="CAI2179261.1"/>
    <property type="molecule type" value="Genomic_DNA"/>
</dbReference>
<dbReference type="Proteomes" id="UP001153678">
    <property type="component" value="Unassembled WGS sequence"/>
</dbReference>
<dbReference type="OrthoDB" id="2443830at2759"/>
<comment type="caution">
    <text evidence="2">The sequence shown here is derived from an EMBL/GenBank/DDBJ whole genome shotgun (WGS) entry which is preliminary data.</text>
</comment>
<gene>
    <name evidence="2" type="ORF">FWILDA_LOCUS9000</name>
</gene>
<sequence length="226" mass="25200">MKFDMKVKGSETDIPSNIHYLPSEEEARTKINQIKSAKNLDEAQATIEFLTSYFSLKPFKVVPEVNEFNREVEGLDFQTYFKTVLEPLIKQCKFKPTFATQNNYQELGRKITQEINSELSNICSGFSSLSSVSKLNQLINNFLSKYLQGSIYSEFIHDELGQQLGISNHQKFDGQKTGNKSFNSLLVGLIISIVVGVLIGGYTKGDNVAVKNLVGLGIILVGFIIG</sequence>
<accession>A0A9W4SRT6</accession>
<feature type="transmembrane region" description="Helical" evidence="1">
    <location>
        <begin position="208"/>
        <end position="225"/>
    </location>
</feature>
<evidence type="ECO:0000256" key="1">
    <source>
        <dbReference type="SAM" id="Phobius"/>
    </source>
</evidence>